<protein>
    <submittedName>
        <fullName evidence="1">Uncharacterized protein</fullName>
    </submittedName>
</protein>
<dbReference type="EMBL" id="JASBWT010000010">
    <property type="protein sequence ID" value="KAJ9101191.1"/>
    <property type="molecule type" value="Genomic_DNA"/>
</dbReference>
<evidence type="ECO:0000313" key="1">
    <source>
        <dbReference type="EMBL" id="KAJ9101191.1"/>
    </source>
</evidence>
<accession>A0ACC2VR17</accession>
<sequence>MYSPSQPPQGTRQTSPLANQPMLPQQQQQPIPVRQQIIESLFNKIGPDGQREETLIAHLKVWEDATPGTIVGPTDMDGRKQRYLMLAVHRSGKVYLHKAKRNQNMSFSKGKTWNLEDLRAVEVLDHNFFGLTMTTRTYTWQSERLPEQHAFLQNIIRVYAKYTRGKTPQLIGIDYQETRTQNPLSPTNMIKPLPAQQSLQPPSSRDRQDSQSSQGSGSASGSGSRAPSYRTARGSEDRSFAPTVQSGTQQDRGVQYAESRDSPFPAPQQTIQQNYSMQPQPQPQMHHQQSYQSSTDYTPSQQQPQHSRVASNTSASSRHVPQALSSLPQSTSQRTLTQGQEMPALVARSPSPAYGEQRRAQTSPQGRYAAVQGHAENRSAVPSASGAGYAPEKIQSSQIPSPPPEMMVEPPTPNPGGDVATMESMQAVGNKEGQGMAHNSPIQAGYRMDGQSPAPPSRAPAENDNDKYQSGTNATKQRARLPQIVTATPVSSTESKPSHAPNPPPVASSSESTSLQPVDRRAHIRRASIHPPTQPSTGYSRDVLLRSSFAVIGTAASLLDDSAQGEKALEDETLANVEELLEGFDWGTIGLPGRGEPTAASATEVFERRLLDELNALEAANIHAFLESDDRIAAVLDGIDQTLLELESMDSNITAYKMHLGSVSDDIAYIESQNRGLQVQTANQRALLTSIEQLIQIVQVNPDELRALTQESLETEKGISSLERALSSLYKTLLVGRGGGDMAAAIERTQEYETHNRQFCSRLTEYLFIMFKFQCEMALTAAATALKNPTPTIPEHAQLEDKLGKYCGLVLYMKEMDEERYQKLCANYFSSVADLHNREVKGYLSALISKLKRPNDDGKHDGSFSVALAAQSQRSGAIAFEALLLEISLSVTKEEAFVGDFLHTSDAAITFADYMDMEFYFRRQASTQASQLSPATLKLRRSAMDLIFGFLDGELQIWIEGALQKEPMYVDCLPLRSPDSPLNVTSLYLRQVFGMMAACEKIMIEQEDTETVFFANIMQFQAQRLQQMVDKFMAEQIRAIEATKLTVKKRKGVTIFIRHFPTFVERIEQQLVGVNESSTRDVANAAYEQVVNTMLETLQHMAKLDRTDLAGTGDDKGQLNYFIIMIENMHAFVGDISKLELAVLNPYLEKAQVLYNENMNAYITAILRRSFGKAMDFFDGVHRQLETMTPMEVTSSPAYNKSALKRAVKDISSQKELRKALEALAKRIEKHYSLADDPDFNDSSAGQGGHLGGADVLIGTVWTACERILGDSVRRWQAAMASVYADAAASGVGLEYGPAEVDALFKKLKPV</sequence>
<comment type="caution">
    <text evidence="1">The sequence shown here is derived from an EMBL/GenBank/DDBJ whole genome shotgun (WGS) entry which is preliminary data.</text>
</comment>
<dbReference type="Proteomes" id="UP001227268">
    <property type="component" value="Unassembled WGS sequence"/>
</dbReference>
<organism evidence="1 2">
    <name type="scientific">Naganishia friedmannii</name>
    <dbReference type="NCBI Taxonomy" id="89922"/>
    <lineage>
        <taxon>Eukaryota</taxon>
        <taxon>Fungi</taxon>
        <taxon>Dikarya</taxon>
        <taxon>Basidiomycota</taxon>
        <taxon>Agaricomycotina</taxon>
        <taxon>Tremellomycetes</taxon>
        <taxon>Filobasidiales</taxon>
        <taxon>Filobasidiaceae</taxon>
        <taxon>Naganishia</taxon>
    </lineage>
</organism>
<reference evidence="1" key="1">
    <citation type="submission" date="2023-04" db="EMBL/GenBank/DDBJ databases">
        <title>Draft Genome sequencing of Naganishia species isolated from polar environments using Oxford Nanopore Technology.</title>
        <authorList>
            <person name="Leo P."/>
            <person name="Venkateswaran K."/>
        </authorList>
    </citation>
    <scope>NUCLEOTIDE SEQUENCE</scope>
    <source>
        <strain evidence="1">MNA-CCFEE 5423</strain>
    </source>
</reference>
<name>A0ACC2VR17_9TREE</name>
<gene>
    <name evidence="1" type="ORF">QFC21_003410</name>
</gene>
<evidence type="ECO:0000313" key="2">
    <source>
        <dbReference type="Proteomes" id="UP001227268"/>
    </source>
</evidence>
<proteinExistence type="predicted"/>
<keyword evidence="2" id="KW-1185">Reference proteome</keyword>